<proteinExistence type="predicted"/>
<accession>A0A0E9QP36</accession>
<reference evidence="1" key="2">
    <citation type="journal article" date="2015" name="Fish Shellfish Immunol.">
        <title>Early steps in the European eel (Anguilla anguilla)-Vibrio vulnificus interaction in the gills: Role of the RtxA13 toxin.</title>
        <authorList>
            <person name="Callol A."/>
            <person name="Pajuelo D."/>
            <person name="Ebbesson L."/>
            <person name="Teles M."/>
            <person name="MacKenzie S."/>
            <person name="Amaro C."/>
        </authorList>
    </citation>
    <scope>NUCLEOTIDE SEQUENCE</scope>
</reference>
<protein>
    <submittedName>
        <fullName evidence="1">Uncharacterized protein</fullName>
    </submittedName>
</protein>
<organism evidence="1">
    <name type="scientific">Anguilla anguilla</name>
    <name type="common">European freshwater eel</name>
    <name type="synonym">Muraena anguilla</name>
    <dbReference type="NCBI Taxonomy" id="7936"/>
    <lineage>
        <taxon>Eukaryota</taxon>
        <taxon>Metazoa</taxon>
        <taxon>Chordata</taxon>
        <taxon>Craniata</taxon>
        <taxon>Vertebrata</taxon>
        <taxon>Euteleostomi</taxon>
        <taxon>Actinopterygii</taxon>
        <taxon>Neopterygii</taxon>
        <taxon>Teleostei</taxon>
        <taxon>Anguilliformes</taxon>
        <taxon>Anguillidae</taxon>
        <taxon>Anguilla</taxon>
    </lineage>
</organism>
<evidence type="ECO:0000313" key="1">
    <source>
        <dbReference type="EMBL" id="JAH17828.1"/>
    </source>
</evidence>
<dbReference type="EMBL" id="GBXM01090749">
    <property type="protein sequence ID" value="JAH17828.1"/>
    <property type="molecule type" value="Transcribed_RNA"/>
</dbReference>
<sequence>MLVQFLYLGLLLKYSVFLVVVHAYLELNLSIAVPNFHTDSVELPVYLRHHHGHRLITPLPPSQISNYFLLSHHRIHKIGFEKEADISFLRKLHLIQ</sequence>
<dbReference type="AlphaFoldDB" id="A0A0E9QP36"/>
<name>A0A0E9QP36_ANGAN</name>
<reference evidence="1" key="1">
    <citation type="submission" date="2014-11" db="EMBL/GenBank/DDBJ databases">
        <authorList>
            <person name="Amaro Gonzalez C."/>
        </authorList>
    </citation>
    <scope>NUCLEOTIDE SEQUENCE</scope>
</reference>